<feature type="transmembrane region" description="Helical" evidence="6">
    <location>
        <begin position="148"/>
        <end position="170"/>
    </location>
</feature>
<dbReference type="InterPro" id="IPR019264">
    <property type="entry name" value="DUF2179"/>
</dbReference>
<keyword evidence="4 6" id="KW-1133">Transmembrane helix</keyword>
<dbReference type="Gene3D" id="3.30.70.120">
    <property type="match status" value="1"/>
</dbReference>
<dbReference type="Pfam" id="PF10035">
    <property type="entry name" value="DUF2179"/>
    <property type="match status" value="1"/>
</dbReference>
<feature type="transmembrane region" description="Helical" evidence="6">
    <location>
        <begin position="176"/>
        <end position="194"/>
    </location>
</feature>
<comment type="caution">
    <text evidence="8">The sequence shown here is derived from an EMBL/GenBank/DDBJ whole genome shotgun (WGS) entry which is preliminary data.</text>
</comment>
<dbReference type="InterPro" id="IPR015867">
    <property type="entry name" value="N-reg_PII/ATP_PRibTrfase_C"/>
</dbReference>
<dbReference type="AlphaFoldDB" id="A0AAE3E6R6"/>
<dbReference type="PIRSF" id="PIRSF006483">
    <property type="entry name" value="Membrane_protein_YitT"/>
    <property type="match status" value="1"/>
</dbReference>
<feature type="transmembrane region" description="Helical" evidence="6">
    <location>
        <begin position="102"/>
        <end position="128"/>
    </location>
</feature>
<evidence type="ECO:0000313" key="8">
    <source>
        <dbReference type="EMBL" id="MCC2222306.1"/>
    </source>
</evidence>
<dbReference type="RefSeq" id="WP_262535799.1">
    <property type="nucleotide sequence ID" value="NZ_JAJEQN010000031.1"/>
</dbReference>
<name>A0AAE3E6R6_9FIRM</name>
<dbReference type="PANTHER" id="PTHR33545">
    <property type="entry name" value="UPF0750 MEMBRANE PROTEIN YITT-RELATED"/>
    <property type="match status" value="1"/>
</dbReference>
<dbReference type="EMBL" id="JAJEQN010000031">
    <property type="protein sequence ID" value="MCC2222306.1"/>
    <property type="molecule type" value="Genomic_DNA"/>
</dbReference>
<dbReference type="PANTHER" id="PTHR33545:SF5">
    <property type="entry name" value="UPF0750 MEMBRANE PROTEIN YITT"/>
    <property type="match status" value="1"/>
</dbReference>
<dbReference type="Proteomes" id="UP001198200">
    <property type="component" value="Unassembled WGS sequence"/>
</dbReference>
<feature type="domain" description="DUF2179" evidence="7">
    <location>
        <begin position="223"/>
        <end position="277"/>
    </location>
</feature>
<proteinExistence type="predicted"/>
<comment type="subcellular location">
    <subcellularLocation>
        <location evidence="1">Cell membrane</location>
        <topology evidence="1">Multi-pass membrane protein</topology>
    </subcellularLocation>
</comment>
<dbReference type="Pfam" id="PF02588">
    <property type="entry name" value="YitT_membrane"/>
    <property type="match status" value="1"/>
</dbReference>
<evidence type="ECO:0000313" key="9">
    <source>
        <dbReference type="Proteomes" id="UP001198200"/>
    </source>
</evidence>
<reference evidence="8 9" key="1">
    <citation type="submission" date="2021-10" db="EMBL/GenBank/DDBJ databases">
        <title>Anaerobic single-cell dispensing facilitates the cultivation of human gut bacteria.</title>
        <authorList>
            <person name="Afrizal A."/>
        </authorList>
    </citation>
    <scope>NUCLEOTIDE SEQUENCE [LARGE SCALE GENOMIC DNA]</scope>
    <source>
        <strain evidence="8 9">CLA-AA-H224</strain>
    </source>
</reference>
<keyword evidence="9" id="KW-1185">Reference proteome</keyword>
<gene>
    <name evidence="8" type="ORF">LKD48_11785</name>
</gene>
<evidence type="ECO:0000256" key="6">
    <source>
        <dbReference type="SAM" id="Phobius"/>
    </source>
</evidence>
<evidence type="ECO:0000256" key="2">
    <source>
        <dbReference type="ARBA" id="ARBA00022475"/>
    </source>
</evidence>
<accession>A0AAE3E6R6</accession>
<keyword evidence="2" id="KW-1003">Cell membrane</keyword>
<feature type="transmembrane region" description="Helical" evidence="6">
    <location>
        <begin position="43"/>
        <end position="71"/>
    </location>
</feature>
<dbReference type="CDD" id="cd16380">
    <property type="entry name" value="YitT_C"/>
    <property type="match status" value="1"/>
</dbReference>
<keyword evidence="3 6" id="KW-0812">Transmembrane</keyword>
<evidence type="ECO:0000256" key="1">
    <source>
        <dbReference type="ARBA" id="ARBA00004651"/>
    </source>
</evidence>
<evidence type="ECO:0000259" key="7">
    <source>
        <dbReference type="Pfam" id="PF10035"/>
    </source>
</evidence>
<dbReference type="GO" id="GO:0005886">
    <property type="term" value="C:plasma membrane"/>
    <property type="evidence" value="ECO:0007669"/>
    <property type="project" value="UniProtKB-SubCell"/>
</dbReference>
<dbReference type="PROSITE" id="PS51257">
    <property type="entry name" value="PROKAR_LIPOPROTEIN"/>
    <property type="match status" value="1"/>
</dbReference>
<evidence type="ECO:0000256" key="4">
    <source>
        <dbReference type="ARBA" id="ARBA00022989"/>
    </source>
</evidence>
<evidence type="ECO:0000256" key="5">
    <source>
        <dbReference type="ARBA" id="ARBA00023136"/>
    </source>
</evidence>
<feature type="transmembrane region" description="Helical" evidence="6">
    <location>
        <begin position="12"/>
        <end position="31"/>
    </location>
</feature>
<organism evidence="8 9">
    <name type="scientific">Anthropogastromicrobium aceti</name>
    <dbReference type="NCBI Taxonomy" id="2981768"/>
    <lineage>
        <taxon>Bacteria</taxon>
        <taxon>Bacillati</taxon>
        <taxon>Bacillota</taxon>
        <taxon>Clostridia</taxon>
        <taxon>Lachnospirales</taxon>
        <taxon>Lachnospiraceae</taxon>
        <taxon>Anthropogastromicrobium</taxon>
    </lineage>
</organism>
<dbReference type="InterPro" id="IPR003740">
    <property type="entry name" value="YitT"/>
</dbReference>
<keyword evidence="5 6" id="KW-0472">Membrane</keyword>
<sequence length="287" mass="31607">MFKKIFPLLRDIAIVIGGNIIYACGVAFFILPGGLITGGTTGIALFIQHLFGVPISTFVLCFNAVMFFMGLLVLGRKFAATTILSTFVYPIALEMIQRLSNGFVITTDPVLCTVFGGLCIGAAIGIVIRTGASTGGMDIPPLVLNKLFRLPVSVTMYLFDFVILILQAFSCTGEEVLYGILLILIYTIVLDKCLMIGTEKVEIKVISHEHERIRQEILQEIDRGVTILNGQTGYMRENTELVLSVVSSREVGRVRKLVHSIDSSAFLIISRVTEVRGRGFTQEKEYK</sequence>
<dbReference type="InterPro" id="IPR051461">
    <property type="entry name" value="UPF0750_membrane"/>
</dbReference>
<protein>
    <submittedName>
        <fullName evidence="8">YitT family protein</fullName>
    </submittedName>
</protein>
<evidence type="ECO:0000256" key="3">
    <source>
        <dbReference type="ARBA" id="ARBA00022692"/>
    </source>
</evidence>